<gene>
    <name evidence="1" type="ORF">CSUI_006541</name>
</gene>
<reference evidence="1 2" key="1">
    <citation type="journal article" date="2017" name="Int. J. Parasitol.">
        <title>The genome of the protozoan parasite Cystoisospora suis and a reverse vaccinology approach to identify vaccine candidates.</title>
        <authorList>
            <person name="Palmieri N."/>
            <person name="Shrestha A."/>
            <person name="Ruttkowski B."/>
            <person name="Beck T."/>
            <person name="Vogl C."/>
            <person name="Tomley F."/>
            <person name="Blake D.P."/>
            <person name="Joachim A."/>
        </authorList>
    </citation>
    <scope>NUCLEOTIDE SEQUENCE [LARGE SCALE GENOMIC DNA]</scope>
    <source>
        <strain evidence="1 2">Wien I</strain>
    </source>
</reference>
<proteinExistence type="predicted"/>
<organism evidence="1 2">
    <name type="scientific">Cystoisospora suis</name>
    <dbReference type="NCBI Taxonomy" id="483139"/>
    <lineage>
        <taxon>Eukaryota</taxon>
        <taxon>Sar</taxon>
        <taxon>Alveolata</taxon>
        <taxon>Apicomplexa</taxon>
        <taxon>Conoidasida</taxon>
        <taxon>Coccidia</taxon>
        <taxon>Eucoccidiorida</taxon>
        <taxon>Eimeriorina</taxon>
        <taxon>Sarcocystidae</taxon>
        <taxon>Cystoisospora</taxon>
    </lineage>
</organism>
<dbReference type="RefSeq" id="XP_067921328.1">
    <property type="nucleotide sequence ID" value="XM_068066697.1"/>
</dbReference>
<accession>A0A2C6KGL3</accession>
<dbReference type="Proteomes" id="UP000221165">
    <property type="component" value="Unassembled WGS sequence"/>
</dbReference>
<name>A0A2C6KGL3_9APIC</name>
<evidence type="ECO:0000313" key="2">
    <source>
        <dbReference type="Proteomes" id="UP000221165"/>
    </source>
</evidence>
<dbReference type="EMBL" id="MIGC01003315">
    <property type="protein sequence ID" value="PHJ19630.1"/>
    <property type="molecule type" value="Genomic_DNA"/>
</dbReference>
<dbReference type="AlphaFoldDB" id="A0A2C6KGL3"/>
<feature type="non-terminal residue" evidence="1">
    <location>
        <position position="106"/>
    </location>
</feature>
<evidence type="ECO:0000313" key="1">
    <source>
        <dbReference type="EMBL" id="PHJ19630.1"/>
    </source>
</evidence>
<sequence length="106" mass="12066">MRSGDTIHTPPKRASSSFMKVQTPLEALLDSLNLSQISRIPTYVLGLSLIDLPRYIRKTSFICLHAIRGSISKLPLVYLSPMHRVYLSLSIYLSQIYFSLSSEYCR</sequence>
<protein>
    <submittedName>
        <fullName evidence="1">Uncharacterized protein</fullName>
    </submittedName>
</protein>
<dbReference type="GeneID" id="94429908"/>
<keyword evidence="2" id="KW-1185">Reference proteome</keyword>
<dbReference type="VEuPathDB" id="ToxoDB:CSUI_006541"/>
<comment type="caution">
    <text evidence="1">The sequence shown here is derived from an EMBL/GenBank/DDBJ whole genome shotgun (WGS) entry which is preliminary data.</text>
</comment>